<proteinExistence type="inferred from homology"/>
<evidence type="ECO:0000256" key="4">
    <source>
        <dbReference type="ARBA" id="ARBA00022723"/>
    </source>
</evidence>
<sequence length="182" mass="20398">MIDINKIVEFNNNYVAEHPELGEAGLTSKPMKKLAIVTCMDTRLVCMLEEALGFGRGEVITIKTAGNSVTQPIDNIVQSLLVSTYGMGITDVLVIGHENCGMIDFSAPQFMEQMKSKGINEDAIRMIEPGLIDWMDRFHISEDNVKYTVKFLRHHPLFPRGMGFYGGMMDPDTGAFRYVEVE</sequence>
<dbReference type="CDD" id="cd03379">
    <property type="entry name" value="beta_CA_cladeD"/>
    <property type="match status" value="1"/>
</dbReference>
<organism evidence="7 8">
    <name type="scientific">Veillonella absiana</name>
    <dbReference type="NCBI Taxonomy" id="3079305"/>
    <lineage>
        <taxon>Bacteria</taxon>
        <taxon>Bacillati</taxon>
        <taxon>Bacillota</taxon>
        <taxon>Negativicutes</taxon>
        <taxon>Veillonellales</taxon>
        <taxon>Veillonellaceae</taxon>
        <taxon>Veillonella</taxon>
    </lineage>
</organism>
<gene>
    <name evidence="7" type="ORF">RVY80_01335</name>
</gene>
<evidence type="ECO:0000256" key="2">
    <source>
        <dbReference type="ARBA" id="ARBA00006217"/>
    </source>
</evidence>
<dbReference type="Proteomes" id="UP001272515">
    <property type="component" value="Unassembled WGS sequence"/>
</dbReference>
<name>A0ABU3Z713_9FIRM</name>
<dbReference type="InterPro" id="IPR036874">
    <property type="entry name" value="Carbonic_anhydrase_sf"/>
</dbReference>
<comment type="similarity">
    <text evidence="2">Belongs to the beta-class carbonic anhydrase family.</text>
</comment>
<comment type="catalytic activity">
    <reaction evidence="6">
        <text>hydrogencarbonate + H(+) = CO2 + H2O</text>
        <dbReference type="Rhea" id="RHEA:10748"/>
        <dbReference type="ChEBI" id="CHEBI:15377"/>
        <dbReference type="ChEBI" id="CHEBI:15378"/>
        <dbReference type="ChEBI" id="CHEBI:16526"/>
        <dbReference type="ChEBI" id="CHEBI:17544"/>
        <dbReference type="EC" id="4.2.1.1"/>
    </reaction>
</comment>
<evidence type="ECO:0000256" key="3">
    <source>
        <dbReference type="ARBA" id="ARBA00012925"/>
    </source>
</evidence>
<dbReference type="EMBL" id="JAWJZB010000001">
    <property type="protein sequence ID" value="MDV5087497.1"/>
    <property type="molecule type" value="Genomic_DNA"/>
</dbReference>
<comment type="caution">
    <text evidence="7">The sequence shown here is derived from an EMBL/GenBank/DDBJ whole genome shotgun (WGS) entry which is preliminary data.</text>
</comment>
<protein>
    <recommendedName>
        <fullName evidence="3">carbonic anhydrase</fullName>
        <ecNumber evidence="3">4.2.1.1</ecNumber>
    </recommendedName>
</protein>
<evidence type="ECO:0000313" key="8">
    <source>
        <dbReference type="Proteomes" id="UP001272515"/>
    </source>
</evidence>
<keyword evidence="8" id="KW-1185">Reference proteome</keyword>
<dbReference type="PANTHER" id="PTHR43175:SF3">
    <property type="entry name" value="CARBON DISULFIDE HYDROLASE"/>
    <property type="match status" value="1"/>
</dbReference>
<evidence type="ECO:0000256" key="6">
    <source>
        <dbReference type="ARBA" id="ARBA00048348"/>
    </source>
</evidence>
<keyword evidence="4" id="KW-0479">Metal-binding</keyword>
<keyword evidence="5" id="KW-0862">Zinc</keyword>
<dbReference type="Gene3D" id="3.40.1050.10">
    <property type="entry name" value="Carbonic anhydrase"/>
    <property type="match status" value="1"/>
</dbReference>
<dbReference type="Pfam" id="PF00484">
    <property type="entry name" value="Pro_CA"/>
    <property type="match status" value="1"/>
</dbReference>
<dbReference type="EC" id="4.2.1.1" evidence="3"/>
<reference evidence="7 8" key="1">
    <citation type="submission" date="2023-10" db="EMBL/GenBank/DDBJ databases">
        <title>Veillonella sp. nov., isolated from a pig farm feces dump.</title>
        <authorList>
            <person name="Chang Y.-H."/>
        </authorList>
    </citation>
    <scope>NUCLEOTIDE SEQUENCE [LARGE SCALE GENOMIC DNA]</scope>
    <source>
        <strain evidence="7 8">YH-vei2233</strain>
    </source>
</reference>
<evidence type="ECO:0000256" key="5">
    <source>
        <dbReference type="ARBA" id="ARBA00022833"/>
    </source>
</evidence>
<dbReference type="SMART" id="SM00947">
    <property type="entry name" value="Pro_CA"/>
    <property type="match status" value="1"/>
</dbReference>
<dbReference type="PANTHER" id="PTHR43175">
    <property type="entry name" value="CARBONIC ANHYDRASE"/>
    <property type="match status" value="1"/>
</dbReference>
<comment type="cofactor">
    <cofactor evidence="1">
        <name>Zn(2+)</name>
        <dbReference type="ChEBI" id="CHEBI:29105"/>
    </cofactor>
</comment>
<evidence type="ECO:0000313" key="7">
    <source>
        <dbReference type="EMBL" id="MDV5087497.1"/>
    </source>
</evidence>
<dbReference type="RefSeq" id="WP_295190154.1">
    <property type="nucleotide sequence ID" value="NZ_JAWJZA010000017.1"/>
</dbReference>
<dbReference type="InterPro" id="IPR001765">
    <property type="entry name" value="Carbonic_anhydrase"/>
</dbReference>
<accession>A0ABU3Z713</accession>
<dbReference type="SUPFAM" id="SSF53056">
    <property type="entry name" value="beta-carbonic anhydrase, cab"/>
    <property type="match status" value="1"/>
</dbReference>
<evidence type="ECO:0000256" key="1">
    <source>
        <dbReference type="ARBA" id="ARBA00001947"/>
    </source>
</evidence>